<dbReference type="NCBIfam" id="TIGR03002">
    <property type="entry name" value="outer_YhbN_LptA"/>
    <property type="match status" value="1"/>
</dbReference>
<gene>
    <name evidence="7" type="primary">lptA</name>
    <name evidence="7" type="ORF">DEO45_01110</name>
</gene>
<evidence type="ECO:0000313" key="8">
    <source>
        <dbReference type="Proteomes" id="UP000252387"/>
    </source>
</evidence>
<dbReference type="GO" id="GO:0030288">
    <property type="term" value="C:outer membrane-bounded periplasmic space"/>
    <property type="evidence" value="ECO:0007669"/>
    <property type="project" value="TreeGrafter"/>
</dbReference>
<dbReference type="RefSeq" id="WP_114340494.1">
    <property type="nucleotide sequence ID" value="NZ_QFWQ01000002.1"/>
</dbReference>
<evidence type="ECO:0000256" key="2">
    <source>
        <dbReference type="ARBA" id="ARBA00022729"/>
    </source>
</evidence>
<proteinExistence type="predicted"/>
<keyword evidence="2 5" id="KW-0732">Signal</keyword>
<feature type="compositionally biased region" description="Low complexity" evidence="4">
    <location>
        <begin position="175"/>
        <end position="186"/>
    </location>
</feature>
<dbReference type="Proteomes" id="UP000252387">
    <property type="component" value="Unassembled WGS sequence"/>
</dbReference>
<dbReference type="PANTHER" id="PTHR36504">
    <property type="entry name" value="LIPOPOLYSACCHARIDE EXPORT SYSTEM PROTEIN LPTA"/>
    <property type="match status" value="1"/>
</dbReference>
<feature type="domain" description="Organic solvent tolerance-like N-terminal" evidence="6">
    <location>
        <begin position="42"/>
        <end position="152"/>
    </location>
</feature>
<feature type="region of interest" description="Disordered" evidence="4">
    <location>
        <begin position="151"/>
        <end position="194"/>
    </location>
</feature>
<keyword evidence="3" id="KW-0574">Periplasm</keyword>
<dbReference type="GO" id="GO:0017089">
    <property type="term" value="F:glycolipid transfer activity"/>
    <property type="evidence" value="ECO:0007669"/>
    <property type="project" value="TreeGrafter"/>
</dbReference>
<reference evidence="7 8" key="1">
    <citation type="submission" date="2018-05" db="EMBL/GenBank/DDBJ databases">
        <title>Draft genome sequence of Rhodanobacter denitrificans Yn1 isolated from gold copper mine.</title>
        <authorList>
            <person name="Yang N."/>
            <person name="Mazhar H.S."/>
            <person name="Rensing C."/>
        </authorList>
    </citation>
    <scope>NUCLEOTIDE SEQUENCE [LARGE SCALE GENOMIC DNA]</scope>
    <source>
        <strain evidence="7 8">Yn1</strain>
    </source>
</reference>
<evidence type="ECO:0000256" key="5">
    <source>
        <dbReference type="SAM" id="SignalP"/>
    </source>
</evidence>
<dbReference type="EMBL" id="QFWQ01000002">
    <property type="protein sequence ID" value="RCS31308.1"/>
    <property type="molecule type" value="Genomic_DNA"/>
</dbReference>
<dbReference type="AlphaFoldDB" id="A0A368KJH1"/>
<comment type="caution">
    <text evidence="7">The sequence shown here is derived from an EMBL/GenBank/DDBJ whole genome shotgun (WGS) entry which is preliminary data.</text>
</comment>
<dbReference type="GO" id="GO:0009279">
    <property type="term" value="C:cell outer membrane"/>
    <property type="evidence" value="ECO:0007669"/>
    <property type="project" value="TreeGrafter"/>
</dbReference>
<accession>A0A368KJH1</accession>
<feature type="chain" id="PRO_5016711330" evidence="5">
    <location>
        <begin position="32"/>
        <end position="194"/>
    </location>
</feature>
<evidence type="ECO:0000256" key="3">
    <source>
        <dbReference type="ARBA" id="ARBA00022764"/>
    </source>
</evidence>
<evidence type="ECO:0000256" key="1">
    <source>
        <dbReference type="ARBA" id="ARBA00022448"/>
    </source>
</evidence>
<dbReference type="InterPro" id="IPR005653">
    <property type="entry name" value="OstA-like_N"/>
</dbReference>
<keyword evidence="8" id="KW-1185">Reference proteome</keyword>
<dbReference type="OrthoDB" id="9795964at2"/>
<evidence type="ECO:0000259" key="6">
    <source>
        <dbReference type="Pfam" id="PF03968"/>
    </source>
</evidence>
<sequence>MTSMPPSRRASARFALAVVALGLFAAQPALARKSDRQQEMQVAAKNFDGFQKPNSVSTLTGNVVITQGTLKATGAQAKVYFDADTQISRVVITGSPAHLEQLDDNGNLMLGDAATLDYDNLNGIAVLSGNASVTQKGRGEAHGDKLTYNTETSQMTGESAGDGLVHMTFRPKPKPAGSAAPAPAKSVPTPQGQQ</sequence>
<feature type="signal peptide" evidence="5">
    <location>
        <begin position="1"/>
        <end position="31"/>
    </location>
</feature>
<dbReference type="GO" id="GO:0015920">
    <property type="term" value="P:lipopolysaccharide transport"/>
    <property type="evidence" value="ECO:0007669"/>
    <property type="project" value="InterPro"/>
</dbReference>
<name>A0A368KJH1_9GAMM</name>
<dbReference type="PANTHER" id="PTHR36504:SF1">
    <property type="entry name" value="LIPOPOLYSACCHARIDE EXPORT SYSTEM PROTEIN LPTA"/>
    <property type="match status" value="1"/>
</dbReference>
<evidence type="ECO:0000313" key="7">
    <source>
        <dbReference type="EMBL" id="RCS31308.1"/>
    </source>
</evidence>
<dbReference type="Gene3D" id="2.60.450.10">
    <property type="entry name" value="Lipopolysaccharide (LPS) transport protein A like domain"/>
    <property type="match status" value="1"/>
</dbReference>
<dbReference type="GO" id="GO:0001530">
    <property type="term" value="F:lipopolysaccharide binding"/>
    <property type="evidence" value="ECO:0007669"/>
    <property type="project" value="InterPro"/>
</dbReference>
<organism evidence="7 8">
    <name type="scientific">Rhodanobacter denitrificans</name>
    <dbReference type="NCBI Taxonomy" id="666685"/>
    <lineage>
        <taxon>Bacteria</taxon>
        <taxon>Pseudomonadati</taxon>
        <taxon>Pseudomonadota</taxon>
        <taxon>Gammaproteobacteria</taxon>
        <taxon>Lysobacterales</taxon>
        <taxon>Rhodanobacteraceae</taxon>
        <taxon>Rhodanobacter</taxon>
    </lineage>
</organism>
<dbReference type="InterPro" id="IPR014340">
    <property type="entry name" value="LptA"/>
</dbReference>
<dbReference type="InterPro" id="IPR052037">
    <property type="entry name" value="LPS_export_LptA"/>
</dbReference>
<keyword evidence="1" id="KW-0813">Transport</keyword>
<evidence type="ECO:0000256" key="4">
    <source>
        <dbReference type="SAM" id="MobiDB-lite"/>
    </source>
</evidence>
<dbReference type="Pfam" id="PF03968">
    <property type="entry name" value="LptD_N"/>
    <property type="match status" value="1"/>
</dbReference>
<protein>
    <submittedName>
        <fullName evidence="7">Lipopolysaccharide transport periplasmic protein LptA</fullName>
    </submittedName>
</protein>